<evidence type="ECO:0000313" key="2">
    <source>
        <dbReference type="EMBL" id="KPJ64688.1"/>
    </source>
</evidence>
<dbReference type="SUPFAM" id="SSF48239">
    <property type="entry name" value="Terpenoid cyclases/Protein prenyltransferases"/>
    <property type="match status" value="1"/>
</dbReference>
<dbReference type="InterPro" id="IPR008930">
    <property type="entry name" value="Terpenoid_cyclase/PrenylTrfase"/>
</dbReference>
<dbReference type="Proteomes" id="UP000052020">
    <property type="component" value="Unassembled WGS sequence"/>
</dbReference>
<evidence type="ECO:0008006" key="4">
    <source>
        <dbReference type="Google" id="ProtNLM"/>
    </source>
</evidence>
<dbReference type="Gene3D" id="1.50.10.20">
    <property type="match status" value="1"/>
</dbReference>
<proteinExistence type="predicted"/>
<dbReference type="AlphaFoldDB" id="A0A0S7XQC8"/>
<protein>
    <recommendedName>
        <fullName evidence="4">Squalene cyclase C-terminal domain-containing protein</fullName>
    </recommendedName>
</protein>
<sequence>MAIPKQVLDWLLEPDELSVHYGALVDLLDEPPDSTRARRARGAIRRSARAQALLAGQQDDGGFTRDPYNKWRGSHWRLLRLAELDYPPGDRAVKRAIENALPWALSHEPTIIAGRPRRCASQQGAAVYYCVRLGYGDDARVRTLVERLISWQWPDGGWNCDRRPEADHSSFHETLLPLRGLAEYWRMTGDGAVESAVERAGELLLCHHLFRRDHDPKRRVIDPDFTRLRYPTYWHYDIVDACRALATAGRLDDPRVGEAIDLVESKRRPDGAWAPENRYWKPPTAQSGPTGGSVEAVTWSAVGRGDKFLTLNALRVLRAAGRV</sequence>
<feature type="region of interest" description="Disordered" evidence="1">
    <location>
        <begin position="273"/>
        <end position="292"/>
    </location>
</feature>
<accession>A0A0S7XQC8</accession>
<organism evidence="2 3">
    <name type="scientific">candidate division KD3-62 bacterium DG_56</name>
    <dbReference type="NCBI Taxonomy" id="1704032"/>
    <lineage>
        <taxon>Bacteria</taxon>
        <taxon>candidate division KD3-62</taxon>
    </lineage>
</organism>
<dbReference type="EMBL" id="LIZY01000012">
    <property type="protein sequence ID" value="KPJ64688.1"/>
    <property type="molecule type" value="Genomic_DNA"/>
</dbReference>
<reference evidence="2 3" key="1">
    <citation type="journal article" date="2015" name="Microbiome">
        <title>Genomic resolution of linkages in carbon, nitrogen, and sulfur cycling among widespread estuary sediment bacteria.</title>
        <authorList>
            <person name="Baker B.J."/>
            <person name="Lazar C.S."/>
            <person name="Teske A.P."/>
            <person name="Dick G.J."/>
        </authorList>
    </citation>
    <scope>NUCLEOTIDE SEQUENCE [LARGE SCALE GENOMIC DNA]</scope>
    <source>
        <strain evidence="2">DG_56</strain>
    </source>
</reference>
<evidence type="ECO:0000313" key="3">
    <source>
        <dbReference type="Proteomes" id="UP000052020"/>
    </source>
</evidence>
<comment type="caution">
    <text evidence="2">The sequence shown here is derived from an EMBL/GenBank/DDBJ whole genome shotgun (WGS) entry which is preliminary data.</text>
</comment>
<name>A0A0S7XQC8_9BACT</name>
<gene>
    <name evidence="2" type="ORF">AMK68_00915</name>
</gene>
<evidence type="ECO:0000256" key="1">
    <source>
        <dbReference type="SAM" id="MobiDB-lite"/>
    </source>
</evidence>